<accession>A0A7W8LHU7</accession>
<evidence type="ECO:0000313" key="4">
    <source>
        <dbReference type="Proteomes" id="UP000592820"/>
    </source>
</evidence>
<dbReference type="InterPro" id="IPR002104">
    <property type="entry name" value="Integrase_catalytic"/>
</dbReference>
<dbReference type="Proteomes" id="UP000592820">
    <property type="component" value="Unassembled WGS sequence"/>
</dbReference>
<gene>
    <name evidence="3" type="ORF">HDG41_008038</name>
</gene>
<evidence type="ECO:0000259" key="2">
    <source>
        <dbReference type="Pfam" id="PF00589"/>
    </source>
</evidence>
<feature type="domain" description="Tyr recombinase" evidence="2">
    <location>
        <begin position="51"/>
        <end position="99"/>
    </location>
</feature>
<dbReference type="GO" id="GO:0015074">
    <property type="term" value="P:DNA integration"/>
    <property type="evidence" value="ECO:0007669"/>
    <property type="project" value="InterPro"/>
</dbReference>
<organism evidence="3 4">
    <name type="scientific">Paraburkholderia youngii</name>
    <dbReference type="NCBI Taxonomy" id="2782701"/>
    <lineage>
        <taxon>Bacteria</taxon>
        <taxon>Pseudomonadati</taxon>
        <taxon>Pseudomonadota</taxon>
        <taxon>Betaproteobacteria</taxon>
        <taxon>Burkholderiales</taxon>
        <taxon>Burkholderiaceae</taxon>
        <taxon>Paraburkholderia</taxon>
    </lineage>
</organism>
<dbReference type="EMBL" id="JACHDE010000049">
    <property type="protein sequence ID" value="MBB5405939.1"/>
    <property type="molecule type" value="Genomic_DNA"/>
</dbReference>
<evidence type="ECO:0000313" key="3">
    <source>
        <dbReference type="EMBL" id="MBB5405939.1"/>
    </source>
</evidence>
<comment type="caution">
    <text evidence="3">The sequence shown here is derived from an EMBL/GenBank/DDBJ whole genome shotgun (WGS) entry which is preliminary data.</text>
</comment>
<dbReference type="InterPro" id="IPR013762">
    <property type="entry name" value="Integrase-like_cat_sf"/>
</dbReference>
<protein>
    <recommendedName>
        <fullName evidence="2">Tyr recombinase domain-containing protein</fullName>
    </recommendedName>
</protein>
<keyword evidence="1" id="KW-0233">DNA recombination</keyword>
<name>A0A7W8LHU7_9BURK</name>
<dbReference type="CDD" id="cd00397">
    <property type="entry name" value="DNA_BRE_C"/>
    <property type="match status" value="1"/>
</dbReference>
<dbReference type="SUPFAM" id="SSF56349">
    <property type="entry name" value="DNA breaking-rejoining enzymes"/>
    <property type="match status" value="1"/>
</dbReference>
<proteinExistence type="predicted"/>
<sequence length="114" mass="13021">MTPQRRDPKAPLLPSFDERSNRLHPFLSVVMMRGFFRLTADVIGTDHPVLAEKSRRARPHWTRHTHAPHALARGAELTTVRDNLRHASIATTSIYLQSDEVKRSRQMDEAFAAP</sequence>
<dbReference type="InterPro" id="IPR011010">
    <property type="entry name" value="DNA_brk_join_enz"/>
</dbReference>
<evidence type="ECO:0000256" key="1">
    <source>
        <dbReference type="ARBA" id="ARBA00023172"/>
    </source>
</evidence>
<reference evidence="3 4" key="1">
    <citation type="submission" date="2020-08" db="EMBL/GenBank/DDBJ databases">
        <title>Genomic Encyclopedia of Type Strains, Phase IV (KMG-V): Genome sequencing to study the core and pangenomes of soil and plant-associated prokaryotes.</title>
        <authorList>
            <person name="Whitman W."/>
        </authorList>
    </citation>
    <scope>NUCLEOTIDE SEQUENCE [LARGE SCALE GENOMIC DNA]</scope>
    <source>
        <strain evidence="3 4">JPY162</strain>
    </source>
</reference>
<dbReference type="AlphaFoldDB" id="A0A7W8LHU7"/>
<dbReference type="GO" id="GO:0003677">
    <property type="term" value="F:DNA binding"/>
    <property type="evidence" value="ECO:0007669"/>
    <property type="project" value="InterPro"/>
</dbReference>
<dbReference type="Pfam" id="PF00589">
    <property type="entry name" value="Phage_integrase"/>
    <property type="match status" value="1"/>
</dbReference>
<dbReference type="Gene3D" id="1.10.443.10">
    <property type="entry name" value="Intergrase catalytic core"/>
    <property type="match status" value="1"/>
</dbReference>
<dbReference type="GO" id="GO:0006310">
    <property type="term" value="P:DNA recombination"/>
    <property type="evidence" value="ECO:0007669"/>
    <property type="project" value="UniProtKB-KW"/>
</dbReference>